<comment type="caution">
    <text evidence="1">The sequence shown here is derived from an EMBL/GenBank/DDBJ whole genome shotgun (WGS) entry which is preliminary data.</text>
</comment>
<evidence type="ECO:0000313" key="1">
    <source>
        <dbReference type="EMBL" id="SEU01240.1"/>
    </source>
</evidence>
<organism evidence="1 2">
    <name type="scientific">Enterocloster clostridioformis</name>
    <dbReference type="NCBI Taxonomy" id="1531"/>
    <lineage>
        <taxon>Bacteria</taxon>
        <taxon>Bacillati</taxon>
        <taxon>Bacillota</taxon>
        <taxon>Clostridia</taxon>
        <taxon>Lachnospirales</taxon>
        <taxon>Lachnospiraceae</taxon>
        <taxon>Enterocloster</taxon>
    </lineage>
</organism>
<dbReference type="EMBL" id="FOIO01000045">
    <property type="protein sequence ID" value="SEU01240.1"/>
    <property type="molecule type" value="Genomic_DNA"/>
</dbReference>
<reference evidence="1 2" key="1">
    <citation type="submission" date="2016-10" db="EMBL/GenBank/DDBJ databases">
        <authorList>
            <person name="Varghese N."/>
            <person name="Submissions S."/>
        </authorList>
    </citation>
    <scope>NUCLEOTIDE SEQUENCE [LARGE SCALE GENOMIC DNA]</scope>
    <source>
        <strain evidence="1 2">NLAE-zl-C196</strain>
    </source>
</reference>
<sequence length="186" mass="22043">MSRNNTQALHSIRMMCRMQQVDEKVLYDRSRLILSIYRDVCWSTMGRAEEVYDDLICTCGTSLDGALIYLETFAPDEARERFEEKIRSLFETKWIIELVDNAMGRIREYPCRGDLYCEILSKCYLSRFKYKEAEMLEIMDMERSTYYDRKKEAVMLFGLSLWGNAIPMLKEFLATAREDETMGYEI</sequence>
<name>A0A1I0IVA0_9FIRM</name>
<dbReference type="RefSeq" id="WP_074663590.1">
    <property type="nucleotide sequence ID" value="NZ_JBDOZO010000021.1"/>
</dbReference>
<evidence type="ECO:0000313" key="2">
    <source>
        <dbReference type="Proteomes" id="UP000182121"/>
    </source>
</evidence>
<proteinExistence type="predicted"/>
<dbReference type="Proteomes" id="UP000182121">
    <property type="component" value="Unassembled WGS sequence"/>
</dbReference>
<dbReference type="AlphaFoldDB" id="A0A1I0IVA0"/>
<accession>A0A1I0IVA0</accession>
<gene>
    <name evidence="1" type="ORF">SAMN05216521_104540</name>
</gene>
<protein>
    <submittedName>
        <fullName evidence="1">Uncharacterized protein</fullName>
    </submittedName>
</protein>